<accession>A0A9X3ZLV6</accession>
<evidence type="ECO:0000313" key="3">
    <source>
        <dbReference type="Proteomes" id="UP001145481"/>
    </source>
</evidence>
<organism evidence="2 3">
    <name type="scientific">Pasteurella multocida</name>
    <dbReference type="NCBI Taxonomy" id="747"/>
    <lineage>
        <taxon>Bacteria</taxon>
        <taxon>Pseudomonadati</taxon>
        <taxon>Pseudomonadota</taxon>
        <taxon>Gammaproteobacteria</taxon>
        <taxon>Pasteurellales</taxon>
        <taxon>Pasteurellaceae</taxon>
        <taxon>Pasteurella</taxon>
    </lineage>
</organism>
<evidence type="ECO:0000256" key="1">
    <source>
        <dbReference type="SAM" id="Coils"/>
    </source>
</evidence>
<dbReference type="Gene3D" id="6.10.320.10">
    <property type="match status" value="1"/>
</dbReference>
<keyword evidence="1" id="KW-0175">Coiled coil</keyword>
<dbReference type="EMBL" id="JANJHC010000021">
    <property type="protein sequence ID" value="MDA5623676.1"/>
    <property type="molecule type" value="Genomic_DNA"/>
</dbReference>
<protein>
    <submittedName>
        <fullName evidence="2">DIP1984 family protein</fullName>
    </submittedName>
</protein>
<dbReference type="Pfam" id="PF20935">
    <property type="entry name" value="DUF6847"/>
    <property type="match status" value="1"/>
</dbReference>
<name>A0A9X3ZLV6_PASMD</name>
<dbReference type="InterPro" id="IPR047741">
    <property type="entry name" value="DIP1984-like"/>
</dbReference>
<evidence type="ECO:0000313" key="2">
    <source>
        <dbReference type="EMBL" id="MDA5623676.1"/>
    </source>
</evidence>
<dbReference type="NCBIfam" id="NF038048">
    <property type="entry name" value="DIP1984_fam"/>
    <property type="match status" value="1"/>
</dbReference>
<reference evidence="2" key="1">
    <citation type="submission" date="2022-07" db="EMBL/GenBank/DDBJ databases">
        <title>Genome-based characterization of novel serogroup A variants of Pasteurella multocida.</title>
        <authorList>
            <person name="Prajapati A."/>
            <person name="Yogisharadhya R."/>
            <person name="Mohanty N."/>
            <person name="Chanda M."/>
            <person name="Mendem S.K."/>
            <person name="Siddaramappa S."/>
            <person name="Shivachandra S.B."/>
        </authorList>
    </citation>
    <scope>NUCLEOTIDE SEQUENCE</scope>
    <source>
        <strain evidence="2">NIVEDIPm19</strain>
    </source>
</reference>
<sequence>MMKLAEALMQRADTQRRLAQLNQRLQQNAKYQEGEKPAEHPADLLLEYQSVADQLEKLVVEINQANHQICLANGMNMVEALAKRDRLKEEHATLMKLADAALPEQDRYSRSEIKMLSAVDIKAIRQQADQVAKAHRELDVFIQQANWQYDL</sequence>
<gene>
    <name evidence="2" type="ORF">NM948_09015</name>
</gene>
<dbReference type="CDD" id="cd12208">
    <property type="entry name" value="DIP1984-like"/>
    <property type="match status" value="1"/>
</dbReference>
<proteinExistence type="predicted"/>
<comment type="caution">
    <text evidence="2">The sequence shown here is derived from an EMBL/GenBank/DDBJ whole genome shotgun (WGS) entry which is preliminary data.</text>
</comment>
<dbReference type="AlphaFoldDB" id="A0A9X3ZLV6"/>
<feature type="coiled-coil region" evidence="1">
    <location>
        <begin position="48"/>
        <end position="97"/>
    </location>
</feature>
<dbReference type="Proteomes" id="UP001145481">
    <property type="component" value="Unassembled WGS sequence"/>
</dbReference>